<dbReference type="EMBL" id="CP026604">
    <property type="protein sequence ID" value="AWB65818.1"/>
    <property type="molecule type" value="Genomic_DNA"/>
</dbReference>
<feature type="domain" description="Gfo/Idh/MocA-like oxidoreductase N-terminal" evidence="2">
    <location>
        <begin position="1"/>
        <end position="92"/>
    </location>
</feature>
<accession>A0A2S0VNM0</accession>
<dbReference type="Pfam" id="PF01408">
    <property type="entry name" value="GFO_IDH_MocA"/>
    <property type="match status" value="1"/>
</dbReference>
<dbReference type="SUPFAM" id="SSF55347">
    <property type="entry name" value="Glyceraldehyde-3-phosphate dehydrogenase-like, C-terminal domain"/>
    <property type="match status" value="1"/>
</dbReference>
<dbReference type="InterPro" id="IPR036291">
    <property type="entry name" value="NAD(P)-bd_dom_sf"/>
</dbReference>
<keyword evidence="4" id="KW-1185">Reference proteome</keyword>
<dbReference type="OrthoDB" id="9803892at2"/>
<name>A0A2S0VNM0_9ALTE</name>
<evidence type="ECO:0000256" key="1">
    <source>
        <dbReference type="ARBA" id="ARBA00022729"/>
    </source>
</evidence>
<dbReference type="KEGG" id="cate:C2869_04900"/>
<dbReference type="InterPro" id="IPR000683">
    <property type="entry name" value="Gfo/Idh/MocA-like_OxRdtase_N"/>
</dbReference>
<dbReference type="AlphaFoldDB" id="A0A2S0VNM0"/>
<evidence type="ECO:0000313" key="3">
    <source>
        <dbReference type="EMBL" id="AWB65818.1"/>
    </source>
</evidence>
<reference evidence="3 4" key="1">
    <citation type="submission" date="2018-01" db="EMBL/GenBank/DDBJ databases">
        <title>Genome sequence of a Cantenovulum-like bacteria.</title>
        <authorList>
            <person name="Tan W.R."/>
            <person name="Lau N.-S."/>
            <person name="Go F."/>
            <person name="Amirul A.-A.A."/>
        </authorList>
    </citation>
    <scope>NUCLEOTIDE SEQUENCE [LARGE SCALE GENOMIC DNA]</scope>
    <source>
        <strain evidence="3 4">CCB-QB4</strain>
    </source>
</reference>
<proteinExistence type="predicted"/>
<dbReference type="Gene3D" id="3.40.50.720">
    <property type="entry name" value="NAD(P)-binding Rossmann-like Domain"/>
    <property type="match status" value="1"/>
</dbReference>
<dbReference type="Gene3D" id="3.30.360.10">
    <property type="entry name" value="Dihydrodipicolinate Reductase, domain 2"/>
    <property type="match status" value="1"/>
</dbReference>
<gene>
    <name evidence="3" type="ORF">C2869_04900</name>
</gene>
<protein>
    <recommendedName>
        <fullName evidence="2">Gfo/Idh/MocA-like oxidoreductase N-terminal domain-containing protein</fullName>
    </recommendedName>
</protein>
<dbReference type="GO" id="GO:0000166">
    <property type="term" value="F:nucleotide binding"/>
    <property type="evidence" value="ECO:0007669"/>
    <property type="project" value="InterPro"/>
</dbReference>
<evidence type="ECO:0000259" key="2">
    <source>
        <dbReference type="Pfam" id="PF01408"/>
    </source>
</evidence>
<sequence>MKVGLIGSNWGRIHIGTFAKNDLDIAVLVGKNLQKCQKIAKLENIPLASTDLHALDDADLLIIASPADTHLDIIQHFPQKAIWCEKPVSLSSVDSDAIDFQSFARCYVNYAFPHLRSVQQCTDIIRSGQLGRVKSIIMKSSFDLPGEKAFKDWFTDIVVHPFAYISHLFGAFDLKMAYQMPDHNHITAVFTTERVQLDISFYRSHEPSMLYDITFVGEKGDLQLKGGYRPYSNWFFDPVKLNGIPQNSGEFSTEEDIWLQANTEAVRLYLATIRGQITTKEAKAAGLFNLERAVAMEKALIDFAKFNQG</sequence>
<keyword evidence="1" id="KW-0732">Signal</keyword>
<dbReference type="RefSeq" id="WP_108601892.1">
    <property type="nucleotide sequence ID" value="NZ_CP026604.1"/>
</dbReference>
<dbReference type="SUPFAM" id="SSF51735">
    <property type="entry name" value="NAD(P)-binding Rossmann-fold domains"/>
    <property type="match status" value="1"/>
</dbReference>
<evidence type="ECO:0000313" key="4">
    <source>
        <dbReference type="Proteomes" id="UP000244441"/>
    </source>
</evidence>
<organism evidence="3 4">
    <name type="scientific">Saccharobesus litoralis</name>
    <dbReference type="NCBI Taxonomy" id="2172099"/>
    <lineage>
        <taxon>Bacteria</taxon>
        <taxon>Pseudomonadati</taxon>
        <taxon>Pseudomonadota</taxon>
        <taxon>Gammaproteobacteria</taxon>
        <taxon>Alteromonadales</taxon>
        <taxon>Alteromonadaceae</taxon>
        <taxon>Saccharobesus</taxon>
    </lineage>
</organism>
<dbReference type="Proteomes" id="UP000244441">
    <property type="component" value="Chromosome"/>
</dbReference>